<comment type="caution">
    <text evidence="1">The sequence shown here is derived from an EMBL/GenBank/DDBJ whole genome shotgun (WGS) entry which is preliminary data.</text>
</comment>
<organism evidence="1 2">
    <name type="scientific">Nocardioides donggukensis</name>
    <dbReference type="NCBI Taxonomy" id="2774019"/>
    <lineage>
        <taxon>Bacteria</taxon>
        <taxon>Bacillati</taxon>
        <taxon>Actinomycetota</taxon>
        <taxon>Actinomycetes</taxon>
        <taxon>Propionibacteriales</taxon>
        <taxon>Nocardioidaceae</taxon>
        <taxon>Nocardioides</taxon>
    </lineage>
</organism>
<dbReference type="AlphaFoldDB" id="A0A927K5W0"/>
<sequence>MSGTLKYASDELADLGSHLEQLAGDLRTDGRLAHVDKYDVAETAVIDALGSFADDWENKREELANNVESVGNLASEAARTFGEADRDLARKAAEIFEQGSS</sequence>
<dbReference type="RefSeq" id="WP_192143790.1">
    <property type="nucleotide sequence ID" value="NZ_JACYXZ010000003.1"/>
</dbReference>
<keyword evidence="2" id="KW-1185">Reference proteome</keyword>
<evidence type="ECO:0000313" key="1">
    <source>
        <dbReference type="EMBL" id="MBD8870501.1"/>
    </source>
</evidence>
<dbReference type="EMBL" id="JACYXZ010000003">
    <property type="protein sequence ID" value="MBD8870501.1"/>
    <property type="molecule type" value="Genomic_DNA"/>
</dbReference>
<accession>A0A927K5W0</accession>
<evidence type="ECO:0000313" key="2">
    <source>
        <dbReference type="Proteomes" id="UP000616839"/>
    </source>
</evidence>
<dbReference type="Proteomes" id="UP000616839">
    <property type="component" value="Unassembled WGS sequence"/>
</dbReference>
<name>A0A927K5W0_9ACTN</name>
<proteinExistence type="predicted"/>
<protein>
    <submittedName>
        <fullName evidence="1">Uncharacterized protein</fullName>
    </submittedName>
</protein>
<gene>
    <name evidence="1" type="ORF">IE331_12770</name>
</gene>
<reference evidence="1" key="1">
    <citation type="submission" date="2020-09" db="EMBL/GenBank/DDBJ databases">
        <title>Nocardioides sp. strain MJB4 16S ribosomal RNA gene Genome sequencing and assembly.</title>
        <authorList>
            <person name="Kim I."/>
        </authorList>
    </citation>
    <scope>NUCLEOTIDE SEQUENCE</scope>
    <source>
        <strain evidence="1">MJB4</strain>
    </source>
</reference>